<keyword evidence="3" id="KW-1185">Reference proteome</keyword>
<evidence type="ECO:0000313" key="2">
    <source>
        <dbReference type="EMBL" id="KAE8399763.1"/>
    </source>
</evidence>
<organism evidence="2 3">
    <name type="scientific">Aspergillus pseudonomiae</name>
    <dbReference type="NCBI Taxonomy" id="1506151"/>
    <lineage>
        <taxon>Eukaryota</taxon>
        <taxon>Fungi</taxon>
        <taxon>Dikarya</taxon>
        <taxon>Ascomycota</taxon>
        <taxon>Pezizomycotina</taxon>
        <taxon>Eurotiomycetes</taxon>
        <taxon>Eurotiomycetidae</taxon>
        <taxon>Eurotiales</taxon>
        <taxon>Aspergillaceae</taxon>
        <taxon>Aspergillus</taxon>
        <taxon>Aspergillus subgen. Circumdati</taxon>
    </lineage>
</organism>
<keyword evidence="1" id="KW-0472">Membrane</keyword>
<dbReference type="EMBL" id="ML736827">
    <property type="protein sequence ID" value="KAE8399763.1"/>
    <property type="molecule type" value="Genomic_DNA"/>
</dbReference>
<gene>
    <name evidence="2" type="ORF">BDV37DRAFT_259657</name>
</gene>
<dbReference type="GeneID" id="43667849"/>
<protein>
    <submittedName>
        <fullName evidence="2">Uncharacterized protein</fullName>
    </submittedName>
</protein>
<keyword evidence="1" id="KW-1133">Transmembrane helix</keyword>
<evidence type="ECO:0000313" key="3">
    <source>
        <dbReference type="Proteomes" id="UP000325579"/>
    </source>
</evidence>
<proteinExistence type="predicted"/>
<evidence type="ECO:0000256" key="1">
    <source>
        <dbReference type="SAM" id="Phobius"/>
    </source>
</evidence>
<name>A0A5N7D1N7_9EURO</name>
<sequence length="69" mass="7783">MNMCQTSKNSLSTIRVVPVLCLFFLFSSLVLFTLFFILIFFVILVAAYLSFPLIQPMMIMIPSGSIPLC</sequence>
<dbReference type="RefSeq" id="XP_031937082.1">
    <property type="nucleotide sequence ID" value="XM_032083158.1"/>
</dbReference>
<dbReference type="AlphaFoldDB" id="A0A5N7D1N7"/>
<reference evidence="2 3" key="1">
    <citation type="submission" date="2019-04" db="EMBL/GenBank/DDBJ databases">
        <authorList>
            <consortium name="DOE Joint Genome Institute"/>
            <person name="Mondo S."/>
            <person name="Kjaerbolling I."/>
            <person name="Vesth T."/>
            <person name="Frisvad J.C."/>
            <person name="Nybo J.L."/>
            <person name="Theobald S."/>
            <person name="Kildgaard S."/>
            <person name="Isbrandt T."/>
            <person name="Kuo A."/>
            <person name="Sato A."/>
            <person name="Lyhne E.K."/>
            <person name="Kogle M.E."/>
            <person name="Wiebenga A."/>
            <person name="Kun R.S."/>
            <person name="Lubbers R.J."/>
            <person name="Makela M.R."/>
            <person name="Barry K."/>
            <person name="Chovatia M."/>
            <person name="Clum A."/>
            <person name="Daum C."/>
            <person name="Haridas S."/>
            <person name="He G."/>
            <person name="LaButti K."/>
            <person name="Lipzen A."/>
            <person name="Riley R."/>
            <person name="Salamov A."/>
            <person name="Simmons B.A."/>
            <person name="Magnuson J.K."/>
            <person name="Henrissat B."/>
            <person name="Mortensen U.H."/>
            <person name="Larsen T.O."/>
            <person name="Devries R.P."/>
            <person name="Grigoriev I.V."/>
            <person name="Machida M."/>
            <person name="Baker S.E."/>
            <person name="Andersen M.R."/>
            <person name="Cantor M.N."/>
            <person name="Hua S.X."/>
        </authorList>
    </citation>
    <scope>NUCLEOTIDE SEQUENCE [LARGE SCALE GENOMIC DNA]</scope>
    <source>
        <strain evidence="2 3">CBS 119388</strain>
    </source>
</reference>
<feature type="transmembrane region" description="Helical" evidence="1">
    <location>
        <begin position="16"/>
        <end position="49"/>
    </location>
</feature>
<accession>A0A5N7D1N7</accession>
<keyword evidence="1" id="KW-0812">Transmembrane</keyword>
<dbReference type="Proteomes" id="UP000325579">
    <property type="component" value="Unassembled WGS sequence"/>
</dbReference>